<organism evidence="2 3">
    <name type="scientific">Caenorhabditis tropicalis</name>
    <dbReference type="NCBI Taxonomy" id="1561998"/>
    <lineage>
        <taxon>Eukaryota</taxon>
        <taxon>Metazoa</taxon>
        <taxon>Ecdysozoa</taxon>
        <taxon>Nematoda</taxon>
        <taxon>Chromadorea</taxon>
        <taxon>Rhabditida</taxon>
        <taxon>Rhabditina</taxon>
        <taxon>Rhabditomorpha</taxon>
        <taxon>Rhabditoidea</taxon>
        <taxon>Rhabditidae</taxon>
        <taxon>Peloderinae</taxon>
        <taxon>Caenorhabditis</taxon>
    </lineage>
</organism>
<evidence type="ECO:0000313" key="3">
    <source>
        <dbReference type="WBParaSite" id="Csp11.Scaffold629.g12468.t1"/>
    </source>
</evidence>
<dbReference type="Proteomes" id="UP000095282">
    <property type="component" value="Unplaced"/>
</dbReference>
<name>A0A1I7TWF8_9PELO</name>
<dbReference type="WBParaSite" id="Csp11.Scaffold629.g12468.t1">
    <property type="protein sequence ID" value="Csp11.Scaffold629.g12468.t1"/>
    <property type="gene ID" value="Csp11.Scaffold629.g12468"/>
</dbReference>
<feature type="transmembrane region" description="Helical" evidence="1">
    <location>
        <begin position="95"/>
        <end position="119"/>
    </location>
</feature>
<evidence type="ECO:0000256" key="1">
    <source>
        <dbReference type="SAM" id="Phobius"/>
    </source>
</evidence>
<evidence type="ECO:0000313" key="2">
    <source>
        <dbReference type="Proteomes" id="UP000095282"/>
    </source>
</evidence>
<sequence>MASPMMRPRHRKVKHGIYRKIHFDFHRYMICLSILACTLSTLFLSWGAIQLEAQGNRSYEKLTNSGTDVTCFVTRSNNMTKACQRLITHELHKFVVYYGIRADCLLSWPVLMISFYFFLQESLGYVLLRCAQCLAFSKTLSIVSVLICVLVDDPSFMRETFEKAQFGSYESRLLYSFTMIILSSCFNIGLFFLIVLAFYLPDTKFPKYRVGPPAIEEVRRYEYSVTKDGETKKIHPARVSVVKATPIEDIIPPKEEKASIKSLPL</sequence>
<keyword evidence="1" id="KW-1133">Transmembrane helix</keyword>
<protein>
    <submittedName>
        <fullName evidence="3">Uncharacterized protein</fullName>
    </submittedName>
</protein>
<dbReference type="AlphaFoldDB" id="A0A1I7TWF8"/>
<proteinExistence type="predicted"/>
<dbReference type="eggNOG" id="ENOG502THFJ">
    <property type="taxonomic scope" value="Eukaryota"/>
</dbReference>
<accession>A0A1I7TWF8</accession>
<feature type="transmembrane region" description="Helical" evidence="1">
    <location>
        <begin position="172"/>
        <end position="200"/>
    </location>
</feature>
<reference evidence="3" key="1">
    <citation type="submission" date="2016-11" db="UniProtKB">
        <authorList>
            <consortium name="WormBaseParasite"/>
        </authorList>
    </citation>
    <scope>IDENTIFICATION</scope>
</reference>
<keyword evidence="1" id="KW-0472">Membrane</keyword>
<keyword evidence="1" id="KW-0812">Transmembrane</keyword>
<keyword evidence="2" id="KW-1185">Reference proteome</keyword>
<feature type="transmembrane region" description="Helical" evidence="1">
    <location>
        <begin position="126"/>
        <end position="152"/>
    </location>
</feature>